<dbReference type="EMBL" id="SMLL01000005">
    <property type="protein sequence ID" value="TFY98775.1"/>
    <property type="molecule type" value="Genomic_DNA"/>
</dbReference>
<feature type="domain" description="Translocation and assembly module TamB C-terminal" evidence="6">
    <location>
        <begin position="1123"/>
        <end position="1460"/>
    </location>
</feature>
<keyword evidence="4" id="KW-0472">Membrane</keyword>
<dbReference type="InterPro" id="IPR007452">
    <property type="entry name" value="TamB_C"/>
</dbReference>
<feature type="compositionally biased region" description="Low complexity" evidence="5">
    <location>
        <begin position="462"/>
        <end position="487"/>
    </location>
</feature>
<evidence type="ECO:0000256" key="5">
    <source>
        <dbReference type="SAM" id="MobiDB-lite"/>
    </source>
</evidence>
<dbReference type="Pfam" id="PF04357">
    <property type="entry name" value="TamB"/>
    <property type="match status" value="1"/>
</dbReference>
<proteinExistence type="predicted"/>
<dbReference type="RefSeq" id="WP_135285926.1">
    <property type="nucleotide sequence ID" value="NZ_SMLL01000005.1"/>
</dbReference>
<evidence type="ECO:0000256" key="2">
    <source>
        <dbReference type="ARBA" id="ARBA00022692"/>
    </source>
</evidence>
<keyword evidence="2" id="KW-0812">Transmembrane</keyword>
<evidence type="ECO:0000313" key="8">
    <source>
        <dbReference type="Proteomes" id="UP000297564"/>
    </source>
</evidence>
<dbReference type="PANTHER" id="PTHR36985:SF1">
    <property type="entry name" value="TRANSLOCATION AND ASSEMBLY MODULE SUBUNIT TAMB"/>
    <property type="match status" value="1"/>
</dbReference>
<evidence type="ECO:0000259" key="6">
    <source>
        <dbReference type="Pfam" id="PF04357"/>
    </source>
</evidence>
<sequence length="1461" mass="155351">MSTRSLPRRTVRALAFVLLGLLALLLVAAASLWWWSGTQGSLDWALRRFGEPAGLRVQGATGSLREGLLAQELRWESDGLQVQARGVDLAWDPRALLGRQLRVDRLRAESLDIVDERPAQAGPNAPPESLELPFPVALEEFAVGRLRWLGTTPVEARQLTGKYRYDGSQHRLEIGNVELDQGRLQGELTLGDRAPLPLQAAFKGELRAPVPGRAQPLPLRFEARAQGPLTQLAVSAQLRGDPQAFAAGRVPSADVQAVVAPWAEAPVKEAQAQVENLDLAILQPGLPQSDLAGRLQLTPQAEGTLALQAQLSNRLPGPYDRGRLPFSQIDARGDWRPGGAAVVEQFRAQVGAGSAEGQGRWDPEKGFELNAQVRALDPSLVYSEMGSEPLTGGVNVRGQGEDFELDIDLQSPGAAPAQRRSVAPAPRARLAGAMTLPALTWVSAPTAPARPAAAAPSPPGAASPTAPASAAPPAASTAPAAPAAEAPQQEFRDLLEALKLRRLIGKARWSKGELILPDVDVQTQDARLRGSLRVNPRERSGQGKLQLQAPGMNARIDGSIAARSGQGTLDLQAGDLARALRWIRTLPRIPQELIPPLQGRADVDLQWQGGWENPSVQVDVKAPQLRFDASAATNFRSDWRELLQALQVRALDARARWSDGQLSVSGLDLRTADARLRGTLQAQPGAPSGEGRLRLEAPGLAVLFDGKLAARSGGGTLEVRASELARATRWIQSLPRVPQDLIPPLEGTARLDLDWRGGWEDPQLQAQLRAPQLRLPPAAGEEGGQPLVLRDLALDLDGDLDDAQVALEATAVMQDLRARVQVEADVQRSADAWRLQLEALRLAASGIGGVPGDWRLALQEPVSVLWQPGGVLQLSPGSATLQPPGQGTQPARIAWEATQWEPGNLRTAGRIQGVPLEWVSLFTGGELLGGQLAGDLRFDGRWQLRTGGDTLDLQASVERSAGDLFVLAEGANGETLRLPAGIREAQLTLRGDGQRLVAGLQFDSERAGSIQGQVSTPLARGGPLGWELTEPAPLSGQLRASLPRLRAWSLLAPPGWRVRGSMQAQVDVGGTIDEPRLDGTVTAQDLAVRSITEGIALQDGRLRARLEGQRLVIEELLFRGPGANGGTLTATGSAGLGPSGFELRLDADLDQLRASVRNDRQLTVSGDARAVVGPQGVEVTGDLRVDRALIVLPDETAPQLSEDVVVTNLPPGVVLRPEARAAGGGLPLRLDLAIDLGQDFQVRGRGIDAGLRGQLQVSGTDIAEPQVNGEVRIVRGEFAAYGQRLNIERGILRFNGPATNPALDILAVRPRMEPAVGVQVTGRAEAPDIRLYSAAPMSEAEKLSMLVLGRSSSTGGAEAALLQRAALALLTSRGGGTGGGAGGIAGLIGLDELSVRRSDESGAALAIGKQIGEKLYASFERSLSGALGTLYVFYDITSRLTLRAETGGRTAVDLIYRFSYN</sequence>
<gene>
    <name evidence="7" type="ORF">EZ242_14765</name>
</gene>
<evidence type="ECO:0000313" key="7">
    <source>
        <dbReference type="EMBL" id="TFY98775.1"/>
    </source>
</evidence>
<evidence type="ECO:0000256" key="4">
    <source>
        <dbReference type="ARBA" id="ARBA00023136"/>
    </source>
</evidence>
<dbReference type="Proteomes" id="UP000297564">
    <property type="component" value="Unassembled WGS sequence"/>
</dbReference>
<organism evidence="7 8">
    <name type="scientific">Ramlibacter rhizophilus</name>
    <dbReference type="NCBI Taxonomy" id="1781167"/>
    <lineage>
        <taxon>Bacteria</taxon>
        <taxon>Pseudomonadati</taxon>
        <taxon>Pseudomonadota</taxon>
        <taxon>Betaproteobacteria</taxon>
        <taxon>Burkholderiales</taxon>
        <taxon>Comamonadaceae</taxon>
        <taxon>Ramlibacter</taxon>
    </lineage>
</organism>
<dbReference type="OrthoDB" id="5288149at2"/>
<keyword evidence="3" id="KW-1133">Transmembrane helix</keyword>
<keyword evidence="8" id="KW-1185">Reference proteome</keyword>
<dbReference type="GO" id="GO:0009306">
    <property type="term" value="P:protein secretion"/>
    <property type="evidence" value="ECO:0007669"/>
    <property type="project" value="InterPro"/>
</dbReference>
<name>A0A4Z0BHI3_9BURK</name>
<protein>
    <recommendedName>
        <fullName evidence="6">Translocation and assembly module TamB C-terminal domain-containing protein</fullName>
    </recommendedName>
</protein>
<comment type="subcellular location">
    <subcellularLocation>
        <location evidence="1">Membrane</location>
        <topology evidence="1">Single-pass membrane protein</topology>
    </subcellularLocation>
</comment>
<comment type="caution">
    <text evidence="7">The sequence shown here is derived from an EMBL/GenBank/DDBJ whole genome shotgun (WGS) entry which is preliminary data.</text>
</comment>
<dbReference type="PANTHER" id="PTHR36985">
    <property type="entry name" value="TRANSLOCATION AND ASSEMBLY MODULE SUBUNIT TAMB"/>
    <property type="match status" value="1"/>
</dbReference>
<feature type="region of interest" description="Disordered" evidence="5">
    <location>
        <begin position="449"/>
        <end position="487"/>
    </location>
</feature>
<evidence type="ECO:0000256" key="3">
    <source>
        <dbReference type="ARBA" id="ARBA00022989"/>
    </source>
</evidence>
<dbReference type="GO" id="GO:0097347">
    <property type="term" value="C:TAM protein secretion complex"/>
    <property type="evidence" value="ECO:0007669"/>
    <property type="project" value="TreeGrafter"/>
</dbReference>
<reference evidence="7 8" key="1">
    <citation type="submission" date="2019-03" db="EMBL/GenBank/DDBJ databases">
        <title>Ramlibacter rhizophilus CCTCC AB2015357, whole genome shotgun sequence.</title>
        <authorList>
            <person name="Zhang X."/>
            <person name="Feng G."/>
            <person name="Zhu H."/>
        </authorList>
    </citation>
    <scope>NUCLEOTIDE SEQUENCE [LARGE SCALE GENOMIC DNA]</scope>
    <source>
        <strain evidence="7 8">CCTCC AB2015357</strain>
    </source>
</reference>
<accession>A0A4Z0BHI3</accession>
<dbReference type="GO" id="GO:0005886">
    <property type="term" value="C:plasma membrane"/>
    <property type="evidence" value="ECO:0007669"/>
    <property type="project" value="InterPro"/>
</dbReference>
<evidence type="ECO:0000256" key="1">
    <source>
        <dbReference type="ARBA" id="ARBA00004167"/>
    </source>
</evidence>